<dbReference type="EMBL" id="DUJR01000018">
    <property type="protein sequence ID" value="HII59652.1"/>
    <property type="molecule type" value="Genomic_DNA"/>
</dbReference>
<evidence type="ECO:0000313" key="2">
    <source>
        <dbReference type="Proteomes" id="UP000645676"/>
    </source>
</evidence>
<dbReference type="AlphaFoldDB" id="A0A832SKG8"/>
<organism evidence="1 2">
    <name type="scientific">Methanocaldococcus jannaschii</name>
    <dbReference type="NCBI Taxonomy" id="2190"/>
    <lineage>
        <taxon>Archaea</taxon>
        <taxon>Methanobacteriati</taxon>
        <taxon>Methanobacteriota</taxon>
        <taxon>Methanomada group</taxon>
        <taxon>Methanococci</taxon>
        <taxon>Methanococcales</taxon>
        <taxon>Methanocaldococcaceae</taxon>
        <taxon>Methanocaldococcus</taxon>
    </lineage>
</organism>
<sequence>MEKVYSKFGRIEDLKEIISGLVNFTGIIRIDNALLFYIDSKLISSKFNGREKSLEEIFSQIPDEFLIEIYQGNEKEVKSALINFKPEESIVEISKLSLVFENEVILNSYNDVYKYLTYINKVIFMPKRFKNEKGIVVYKNKREVFAVYFGRKTLFGKKAISKLKTTFAVSEIIAKIEKISNEELNSLKNQYPEGVLLFGDSINDVVKKIISSKKPIILENVSLIDALSYGTCLIKIEGSEIGYIVAKDGKPVYAFLNDYDGEKSYRLLKSMCIVEDVKYSIYKLSKEEYDMFKTFQENKIPLS</sequence>
<proteinExistence type="predicted"/>
<reference evidence="1" key="1">
    <citation type="journal article" date="2020" name="bioRxiv">
        <title>A rank-normalized archaeal taxonomy based on genome phylogeny resolves widespread incomplete and uneven classifications.</title>
        <authorList>
            <person name="Rinke C."/>
            <person name="Chuvochina M."/>
            <person name="Mussig A.J."/>
            <person name="Chaumeil P.-A."/>
            <person name="Waite D.W."/>
            <person name="Whitman W.B."/>
            <person name="Parks D.H."/>
            <person name="Hugenholtz P."/>
        </authorList>
    </citation>
    <scope>NUCLEOTIDE SEQUENCE</scope>
    <source>
        <strain evidence="1">UBA8849</strain>
    </source>
</reference>
<name>A0A832SKG8_9EURY</name>
<gene>
    <name evidence="1" type="ORF">HA335_03580</name>
</gene>
<accession>A0A832SKG8</accession>
<evidence type="ECO:0000313" key="1">
    <source>
        <dbReference type="EMBL" id="HII59652.1"/>
    </source>
</evidence>
<dbReference type="OMA" id="MIKNFCI"/>
<protein>
    <submittedName>
        <fullName evidence="1">Uncharacterized protein</fullName>
    </submittedName>
</protein>
<dbReference type="Proteomes" id="UP000645676">
    <property type="component" value="Unassembled WGS sequence"/>
</dbReference>
<comment type="caution">
    <text evidence="1">The sequence shown here is derived from an EMBL/GenBank/DDBJ whole genome shotgun (WGS) entry which is preliminary data.</text>
</comment>
<dbReference type="RefSeq" id="WP_010869606.1">
    <property type="nucleotide sequence ID" value="NC_000909.1"/>
</dbReference>